<gene>
    <name evidence="2" type="ORF">DQG23_18840</name>
</gene>
<dbReference type="Proteomes" id="UP000250369">
    <property type="component" value="Unassembled WGS sequence"/>
</dbReference>
<keyword evidence="3" id="KW-1185">Reference proteome</keyword>
<feature type="chain" id="PRO_5039714674" description="Lipoprotein" evidence="1">
    <location>
        <begin position="21"/>
        <end position="180"/>
    </location>
</feature>
<dbReference type="PROSITE" id="PS51257">
    <property type="entry name" value="PROKAR_LIPOPROTEIN"/>
    <property type="match status" value="1"/>
</dbReference>
<comment type="caution">
    <text evidence="2">The sequence shown here is derived from an EMBL/GenBank/DDBJ whole genome shotgun (WGS) entry which is preliminary data.</text>
</comment>
<name>A0A329MPY0_9BACL</name>
<evidence type="ECO:0000313" key="2">
    <source>
        <dbReference type="EMBL" id="RAV19977.1"/>
    </source>
</evidence>
<protein>
    <recommendedName>
        <fullName evidence="4">Lipoprotein</fullName>
    </recommendedName>
</protein>
<dbReference type="EMBL" id="QMFB01000010">
    <property type="protein sequence ID" value="RAV19977.1"/>
    <property type="molecule type" value="Genomic_DNA"/>
</dbReference>
<accession>A0A329MPY0</accession>
<keyword evidence="1" id="KW-0732">Signal</keyword>
<organism evidence="2 3">
    <name type="scientific">Paenibacillus contaminans</name>
    <dbReference type="NCBI Taxonomy" id="450362"/>
    <lineage>
        <taxon>Bacteria</taxon>
        <taxon>Bacillati</taxon>
        <taxon>Bacillota</taxon>
        <taxon>Bacilli</taxon>
        <taxon>Bacillales</taxon>
        <taxon>Paenibacillaceae</taxon>
        <taxon>Paenibacillus</taxon>
    </lineage>
</organism>
<feature type="signal peptide" evidence="1">
    <location>
        <begin position="1"/>
        <end position="20"/>
    </location>
</feature>
<dbReference type="RefSeq" id="WP_113032404.1">
    <property type="nucleotide sequence ID" value="NZ_QMFB01000010.1"/>
</dbReference>
<evidence type="ECO:0008006" key="4">
    <source>
        <dbReference type="Google" id="ProtNLM"/>
    </source>
</evidence>
<dbReference type="OrthoDB" id="2665491at2"/>
<evidence type="ECO:0000313" key="3">
    <source>
        <dbReference type="Proteomes" id="UP000250369"/>
    </source>
</evidence>
<proteinExistence type="predicted"/>
<reference evidence="2 3" key="1">
    <citation type="journal article" date="2009" name="Int. J. Syst. Evol. Microbiol.">
        <title>Paenibacillus contaminans sp. nov., isolated from a contaminated laboratory plate.</title>
        <authorList>
            <person name="Chou J.H."/>
            <person name="Lee J.H."/>
            <person name="Lin M.C."/>
            <person name="Chang P.S."/>
            <person name="Arun A.B."/>
            <person name="Young C.C."/>
            <person name="Chen W.M."/>
        </authorList>
    </citation>
    <scope>NUCLEOTIDE SEQUENCE [LARGE SCALE GENOMIC DNA]</scope>
    <source>
        <strain evidence="2 3">CKOBP-6</strain>
    </source>
</reference>
<sequence>MKRIMIILVFLMAAVGCSNGNGDSKDDMCITKTDTKAKVCYGMAKADVEKVLGKGKPGVGTIDYVNGAGIFYRNDKVAYIRLSDESINVFSAASGIKVGDTKKDVLKQYGEKNAITNQQPEFIVVDYVYDSKEKKFVNAEEYENIKDDSLKEHYVVSIKFEDDVVEQLFIGDLQAMTRLQ</sequence>
<dbReference type="AlphaFoldDB" id="A0A329MPY0"/>
<evidence type="ECO:0000256" key="1">
    <source>
        <dbReference type="SAM" id="SignalP"/>
    </source>
</evidence>